<name>A0ACC3T268_LIPKO</name>
<gene>
    <name evidence="1" type="ORF">V1525DRAFT_344614</name>
</gene>
<proteinExistence type="predicted"/>
<evidence type="ECO:0000313" key="2">
    <source>
        <dbReference type="Proteomes" id="UP001433508"/>
    </source>
</evidence>
<sequence>DSTLAGKRAMLIVTMGGWEQHYSLRGINGSIDDIPFPINHGILYYPGYDVLPSFLLYRVGKLDQNGFNLVADRLRDRMRTLATTSPIPYRRQNAGDYVITTLELRHGLETPGTSGFALHLHD</sequence>
<evidence type="ECO:0000313" key="1">
    <source>
        <dbReference type="EMBL" id="KAK9237142.1"/>
    </source>
</evidence>
<organism evidence="1 2">
    <name type="scientific">Lipomyces kononenkoae</name>
    <name type="common">Yeast</name>
    <dbReference type="NCBI Taxonomy" id="34357"/>
    <lineage>
        <taxon>Eukaryota</taxon>
        <taxon>Fungi</taxon>
        <taxon>Dikarya</taxon>
        <taxon>Ascomycota</taxon>
        <taxon>Saccharomycotina</taxon>
        <taxon>Lipomycetes</taxon>
        <taxon>Lipomycetales</taxon>
        <taxon>Lipomycetaceae</taxon>
        <taxon>Lipomyces</taxon>
    </lineage>
</organism>
<dbReference type="EMBL" id="MU971373">
    <property type="protein sequence ID" value="KAK9237142.1"/>
    <property type="molecule type" value="Genomic_DNA"/>
</dbReference>
<protein>
    <submittedName>
        <fullName evidence="1">Flavoprotein-like protein</fullName>
    </submittedName>
</protein>
<reference evidence="2" key="1">
    <citation type="journal article" date="2024" name="Front. Bioeng. Biotechnol.">
        <title>Genome-scale model development and genomic sequencing of the oleaginous clade Lipomyces.</title>
        <authorList>
            <person name="Czajka J.J."/>
            <person name="Han Y."/>
            <person name="Kim J."/>
            <person name="Mondo S.J."/>
            <person name="Hofstad B.A."/>
            <person name="Robles A."/>
            <person name="Haridas S."/>
            <person name="Riley R."/>
            <person name="LaButti K."/>
            <person name="Pangilinan J."/>
            <person name="Andreopoulos W."/>
            <person name="Lipzen A."/>
            <person name="Yan J."/>
            <person name="Wang M."/>
            <person name="Ng V."/>
            <person name="Grigoriev I.V."/>
            <person name="Spatafora J.W."/>
            <person name="Magnuson J.K."/>
            <person name="Baker S.E."/>
            <person name="Pomraning K.R."/>
        </authorList>
    </citation>
    <scope>NUCLEOTIDE SEQUENCE [LARGE SCALE GENOMIC DNA]</scope>
    <source>
        <strain evidence="2">CBS 7786</strain>
    </source>
</reference>
<comment type="caution">
    <text evidence="1">The sequence shown here is derived from an EMBL/GenBank/DDBJ whole genome shotgun (WGS) entry which is preliminary data.</text>
</comment>
<feature type="non-terminal residue" evidence="1">
    <location>
        <position position="1"/>
    </location>
</feature>
<dbReference type="Proteomes" id="UP001433508">
    <property type="component" value="Unassembled WGS sequence"/>
</dbReference>
<accession>A0ACC3T268</accession>
<keyword evidence="2" id="KW-1185">Reference proteome</keyword>